<dbReference type="EMBL" id="JANTEZ010000005">
    <property type="protein sequence ID" value="MCS5715705.1"/>
    <property type="molecule type" value="Genomic_DNA"/>
</dbReference>
<evidence type="ECO:0000256" key="1">
    <source>
        <dbReference type="SAM" id="MobiDB-lite"/>
    </source>
</evidence>
<reference evidence="2" key="1">
    <citation type="submission" date="2022-08" db="EMBL/GenBank/DDBJ databases">
        <authorList>
            <person name="Deng Y."/>
            <person name="Han X.-F."/>
            <person name="Zhang Y.-Q."/>
        </authorList>
    </citation>
    <scope>NUCLEOTIDE SEQUENCE</scope>
    <source>
        <strain evidence="2">CPCC 205716</strain>
    </source>
</reference>
<dbReference type="RefSeq" id="WP_259487210.1">
    <property type="nucleotide sequence ID" value="NZ_JANTEZ010000005.1"/>
</dbReference>
<name>A0ABT2GHK1_9MICO</name>
<protein>
    <recommendedName>
        <fullName evidence="4">WXG100 family type VII secretion target</fullName>
    </recommendedName>
</protein>
<feature type="region of interest" description="Disordered" evidence="1">
    <location>
        <begin position="127"/>
        <end position="148"/>
    </location>
</feature>
<keyword evidence="3" id="KW-1185">Reference proteome</keyword>
<feature type="region of interest" description="Disordered" evidence="1">
    <location>
        <begin position="345"/>
        <end position="365"/>
    </location>
</feature>
<feature type="compositionally biased region" description="Low complexity" evidence="1">
    <location>
        <begin position="133"/>
        <end position="144"/>
    </location>
</feature>
<evidence type="ECO:0000313" key="3">
    <source>
        <dbReference type="Proteomes" id="UP001165580"/>
    </source>
</evidence>
<comment type="caution">
    <text evidence="2">The sequence shown here is derived from an EMBL/GenBank/DDBJ whole genome shotgun (WGS) entry which is preliminary data.</text>
</comment>
<feature type="region of interest" description="Disordered" evidence="1">
    <location>
        <begin position="80"/>
        <end position="99"/>
    </location>
</feature>
<evidence type="ECO:0008006" key="4">
    <source>
        <dbReference type="Google" id="ProtNLM"/>
    </source>
</evidence>
<proteinExistence type="predicted"/>
<dbReference type="Gene3D" id="1.10.287.1060">
    <property type="entry name" value="ESAT-6-like"/>
    <property type="match status" value="1"/>
</dbReference>
<gene>
    <name evidence="2" type="ORF">NVV95_14235</name>
</gene>
<evidence type="ECO:0000313" key="2">
    <source>
        <dbReference type="EMBL" id="MCS5715705.1"/>
    </source>
</evidence>
<sequence length="365" mass="38496">MTGFVGADVAELRRLAKSVATSGERLAAIRSALTSDIGRASWGGPDGVEFTSTWNGQLAPALQKVGAGLAAAAESLLRNADEQDATSQEGAAGGGTGPVLSTMPAWVGGGQTPVFSTMPAWFDSGTNPFSPHGPGTDPVTTGDGQYTIGPPDRPTFQWDEDFEYDSESPNPGDYVSAAEWKAKLAGAGILKRDLDDGMDAYSHYWDNTGDPWEFDYEEAVREDPVIASNVQSEIERAQAAADELIGSGGDSFQFTGAASAGDGYPETENWQKAIGGYQQWSSGDVTVDGDQATMVVTVHAEDHYNFNRGQADIASNASDDENGRFTELGWAKPFDSSGSVTRTVTWTVGDPGSVQVSEPEEPSGR</sequence>
<dbReference type="Proteomes" id="UP001165580">
    <property type="component" value="Unassembled WGS sequence"/>
</dbReference>
<organism evidence="2 3">
    <name type="scientific">Herbiconiux gentiana</name>
    <dbReference type="NCBI Taxonomy" id="2970912"/>
    <lineage>
        <taxon>Bacteria</taxon>
        <taxon>Bacillati</taxon>
        <taxon>Actinomycetota</taxon>
        <taxon>Actinomycetes</taxon>
        <taxon>Micrococcales</taxon>
        <taxon>Microbacteriaceae</taxon>
        <taxon>Herbiconiux</taxon>
    </lineage>
</organism>
<accession>A0ABT2GHK1</accession>